<proteinExistence type="predicted"/>
<evidence type="ECO:0000313" key="1">
    <source>
        <dbReference type="EMBL" id="JAH26920.1"/>
    </source>
</evidence>
<dbReference type="EMBL" id="GBXM01081657">
    <property type="protein sequence ID" value="JAH26920.1"/>
    <property type="molecule type" value="Transcribed_RNA"/>
</dbReference>
<dbReference type="AlphaFoldDB" id="A0A0E9REL7"/>
<protein>
    <submittedName>
        <fullName evidence="1">Uncharacterized protein</fullName>
    </submittedName>
</protein>
<reference evidence="1" key="2">
    <citation type="journal article" date="2015" name="Fish Shellfish Immunol.">
        <title>Early steps in the European eel (Anguilla anguilla)-Vibrio vulnificus interaction in the gills: Role of the RtxA13 toxin.</title>
        <authorList>
            <person name="Callol A."/>
            <person name="Pajuelo D."/>
            <person name="Ebbesson L."/>
            <person name="Teles M."/>
            <person name="MacKenzie S."/>
            <person name="Amaro C."/>
        </authorList>
    </citation>
    <scope>NUCLEOTIDE SEQUENCE</scope>
</reference>
<reference evidence="1" key="1">
    <citation type="submission" date="2014-11" db="EMBL/GenBank/DDBJ databases">
        <authorList>
            <person name="Amaro Gonzalez C."/>
        </authorList>
    </citation>
    <scope>NUCLEOTIDE SEQUENCE</scope>
</reference>
<organism evidence="1">
    <name type="scientific">Anguilla anguilla</name>
    <name type="common">European freshwater eel</name>
    <name type="synonym">Muraena anguilla</name>
    <dbReference type="NCBI Taxonomy" id="7936"/>
    <lineage>
        <taxon>Eukaryota</taxon>
        <taxon>Metazoa</taxon>
        <taxon>Chordata</taxon>
        <taxon>Craniata</taxon>
        <taxon>Vertebrata</taxon>
        <taxon>Euteleostomi</taxon>
        <taxon>Actinopterygii</taxon>
        <taxon>Neopterygii</taxon>
        <taxon>Teleostei</taxon>
        <taxon>Anguilliformes</taxon>
        <taxon>Anguillidae</taxon>
        <taxon>Anguilla</taxon>
    </lineage>
</organism>
<accession>A0A0E9REL7</accession>
<name>A0A0E9REL7_ANGAN</name>
<sequence>MRTKIFSEGLMGSTVHSFEAATNNYGI</sequence>